<evidence type="ECO:0000313" key="1">
    <source>
        <dbReference type="EMBL" id="AOG60715.1"/>
    </source>
</evidence>
<organism evidence="1 2">
    <name type="scientific">Spiroplasma helicoides</name>
    <dbReference type="NCBI Taxonomy" id="216938"/>
    <lineage>
        <taxon>Bacteria</taxon>
        <taxon>Bacillati</taxon>
        <taxon>Mycoplasmatota</taxon>
        <taxon>Mollicutes</taxon>
        <taxon>Entomoplasmatales</taxon>
        <taxon>Spiroplasmataceae</taxon>
        <taxon>Spiroplasma</taxon>
    </lineage>
</organism>
<keyword evidence="2" id="KW-1185">Reference proteome</keyword>
<sequence>MPLPKSTNSNSDQCCPRGPHNCHTCRVCSGSYQGCKSCAVCISCQVCLEKKCPCCVNGSQKQQENKARYNK</sequence>
<reference evidence="1 2" key="1">
    <citation type="submission" date="2016-08" db="EMBL/GenBank/DDBJ databases">
        <title>Complete genome sequence of Spiroplasma helicoides TABS-2 (DSM 22551).</title>
        <authorList>
            <person name="Shen W.-Y."/>
            <person name="Lo W.-S."/>
            <person name="Lai Y.-C."/>
            <person name="Kuo C.-H."/>
        </authorList>
    </citation>
    <scope>NUCLEOTIDE SEQUENCE [LARGE SCALE GENOMIC DNA]</scope>
    <source>
        <strain evidence="1 2">TABS-2</strain>
    </source>
</reference>
<evidence type="ECO:0000313" key="2">
    <source>
        <dbReference type="Proteomes" id="UP000094378"/>
    </source>
</evidence>
<dbReference type="EMBL" id="CP017015">
    <property type="protein sequence ID" value="AOG60715.1"/>
    <property type="molecule type" value="Genomic_DNA"/>
</dbReference>
<dbReference type="OrthoDB" id="389682at2"/>
<dbReference type="STRING" id="216938.SHELI_v1c07660"/>
<dbReference type="Proteomes" id="UP000094378">
    <property type="component" value="Chromosome"/>
</dbReference>
<name>A0A1B3SLA8_9MOLU</name>
<accession>A0A1B3SLA8</accession>
<proteinExistence type="predicted"/>
<dbReference type="KEGG" id="shj:SHELI_v1c07660"/>
<dbReference type="RefSeq" id="WP_069116860.1">
    <property type="nucleotide sequence ID" value="NZ_CP017015.1"/>
</dbReference>
<gene>
    <name evidence="1" type="ORF">SHELI_v1c07660</name>
</gene>
<protein>
    <submittedName>
        <fullName evidence="1">Uncharacterized protein</fullName>
    </submittedName>
</protein>
<dbReference type="AlphaFoldDB" id="A0A1B3SLA8"/>